<keyword evidence="1" id="KW-0812">Transmembrane</keyword>
<dbReference type="SMART" id="SM00240">
    <property type="entry name" value="FHA"/>
    <property type="match status" value="1"/>
</dbReference>
<dbReference type="SUPFAM" id="SSF49879">
    <property type="entry name" value="SMAD/FHA domain"/>
    <property type="match status" value="1"/>
</dbReference>
<dbReference type="PANTHER" id="PTHR23308">
    <property type="entry name" value="NUCLEAR INHIBITOR OF PROTEIN PHOSPHATASE-1"/>
    <property type="match status" value="1"/>
</dbReference>
<dbReference type="EMBL" id="CYZL01000006">
    <property type="protein sequence ID" value="CUN98003.1"/>
    <property type="molecule type" value="Genomic_DNA"/>
</dbReference>
<gene>
    <name evidence="4" type="ORF">DW068_05360</name>
    <name evidence="3" type="ORF">ERS852450_00957</name>
</gene>
<feature type="domain" description="FHA" evidence="2">
    <location>
        <begin position="303"/>
        <end position="351"/>
    </location>
</feature>
<accession>A0A174BC26</accession>
<name>A0A174BC26_9FIRM</name>
<dbReference type="Proteomes" id="UP000283497">
    <property type="component" value="Unassembled WGS sequence"/>
</dbReference>
<dbReference type="RefSeq" id="WP_055298211.1">
    <property type="nucleotide sequence ID" value="NZ_BLYK01000011.1"/>
</dbReference>
<dbReference type="PROSITE" id="PS50006">
    <property type="entry name" value="FHA_DOMAIN"/>
    <property type="match status" value="1"/>
</dbReference>
<sequence>MKKRARKIQVWLACVFAVILLWNLGQVEAKASTAQEDNLVIIYGVNAQGEAEMASNGLLISSSKGNPYVVAAASSHWEQMDKYYVEGPAVEQQEINFKGNKAEAGVSVFQTNLSKGGCESSEIAGYDNLSPYQLASAEGIDLSIESDSMSDKVSSETTMIGSEYSMVNDRRFVKLEEEPSGNLIGGPIVLDDGRVAGIQVNMDDGYYWFLTMDEVVDILQENSDGEIGGTPMDDSKIFLYMIPVFAVVFLLSAILYSSSEKKRIAAGKKEFANVLVLGGESGLQLRGIGGHFNDIKFPLEGKIIFGRDSAQCSAVYPKEVKGISRLHCSVEIKNGKVLLMDLGSTYGTFLSDGTKLEPNKPYYLNYGQSFYLVDPANTFRIV</sequence>
<dbReference type="EMBL" id="QRNJ01000015">
    <property type="protein sequence ID" value="RHK40134.1"/>
    <property type="molecule type" value="Genomic_DNA"/>
</dbReference>
<organism evidence="3 5">
    <name type="scientific">Anaerobutyricum hallii</name>
    <dbReference type="NCBI Taxonomy" id="39488"/>
    <lineage>
        <taxon>Bacteria</taxon>
        <taxon>Bacillati</taxon>
        <taxon>Bacillota</taxon>
        <taxon>Clostridia</taxon>
        <taxon>Lachnospirales</taxon>
        <taxon>Lachnospiraceae</taxon>
        <taxon>Anaerobutyricum</taxon>
    </lineage>
</organism>
<dbReference type="AlphaFoldDB" id="A0A174BC26"/>
<dbReference type="Pfam" id="PF00498">
    <property type="entry name" value="FHA"/>
    <property type="match status" value="1"/>
</dbReference>
<dbReference type="InterPro" id="IPR000253">
    <property type="entry name" value="FHA_dom"/>
</dbReference>
<proteinExistence type="predicted"/>
<dbReference type="InterPro" id="IPR008984">
    <property type="entry name" value="SMAD_FHA_dom_sf"/>
</dbReference>
<dbReference type="Gene3D" id="2.60.200.20">
    <property type="match status" value="1"/>
</dbReference>
<evidence type="ECO:0000313" key="6">
    <source>
        <dbReference type="Proteomes" id="UP000283497"/>
    </source>
</evidence>
<keyword evidence="1" id="KW-0472">Membrane</keyword>
<protein>
    <submittedName>
        <fullName evidence="3 4">FHA domain</fullName>
    </submittedName>
</protein>
<feature type="transmembrane region" description="Helical" evidence="1">
    <location>
        <begin position="237"/>
        <end position="256"/>
    </location>
</feature>
<keyword evidence="1" id="KW-1133">Transmembrane helix</keyword>
<dbReference type="Proteomes" id="UP000095679">
    <property type="component" value="Unassembled WGS sequence"/>
</dbReference>
<reference evidence="4 6" key="2">
    <citation type="submission" date="2018-08" db="EMBL/GenBank/DDBJ databases">
        <title>A genome reference for cultivated species of the human gut microbiota.</title>
        <authorList>
            <person name="Zou Y."/>
            <person name="Xue W."/>
            <person name="Luo G."/>
        </authorList>
    </citation>
    <scope>NUCLEOTIDE SEQUENCE [LARGE SCALE GENOMIC DNA]</scope>
    <source>
        <strain evidence="4 6">AF45-14BH</strain>
    </source>
</reference>
<evidence type="ECO:0000313" key="3">
    <source>
        <dbReference type="EMBL" id="CUN98003.1"/>
    </source>
</evidence>
<evidence type="ECO:0000256" key="1">
    <source>
        <dbReference type="SAM" id="Phobius"/>
    </source>
</evidence>
<reference evidence="3 5" key="1">
    <citation type="submission" date="2015-09" db="EMBL/GenBank/DDBJ databases">
        <authorList>
            <consortium name="Pathogen Informatics"/>
        </authorList>
    </citation>
    <scope>NUCLEOTIDE SEQUENCE [LARGE SCALE GENOMIC DNA]</scope>
    <source>
        <strain evidence="3 5">2789STDY5834835</strain>
    </source>
</reference>
<evidence type="ECO:0000313" key="4">
    <source>
        <dbReference type="EMBL" id="RHK40134.1"/>
    </source>
</evidence>
<evidence type="ECO:0000259" key="2">
    <source>
        <dbReference type="PROSITE" id="PS50006"/>
    </source>
</evidence>
<dbReference type="InterPro" id="IPR050923">
    <property type="entry name" value="Cell_Proc_Reg/RNA_Proc"/>
</dbReference>
<evidence type="ECO:0000313" key="5">
    <source>
        <dbReference type="Proteomes" id="UP000095679"/>
    </source>
</evidence>